<feature type="chain" id="PRO_5013844047" description="DUF2059 domain-containing protein" evidence="1">
    <location>
        <begin position="33"/>
        <end position="260"/>
    </location>
</feature>
<sequence length="260" mass="27946">MIPSVSGVMMKFRATTVAIFAALVLFPPSAIAASTSPPPSVASQEVSEADRKAFRGAIASNPVLTLIQESFPEEYGPFETQLLRDASTGALNTQQVMERTSTFITAIQLRLLPDLPKASAAELKALMVQHVAATQVLQKYNLHACREFGAGRGSTMEMYASLPEEAVRALQAYSATEMRTAISGAKQKLRHAPLKDGALEPVVLRYEKAGGSLEFLAVMADPSSGVLTPAEHCRDTILWLQLISEESPELIASVLSAEED</sequence>
<proteinExistence type="predicted"/>
<keyword evidence="1" id="KW-0732">Signal</keyword>
<dbReference type="EMBL" id="CP024201">
    <property type="protein sequence ID" value="ATQ41559.1"/>
    <property type="molecule type" value="Genomic_DNA"/>
</dbReference>
<evidence type="ECO:0000256" key="1">
    <source>
        <dbReference type="SAM" id="SignalP"/>
    </source>
</evidence>
<dbReference type="KEGG" id="cmb:CSW64_03595"/>
<reference evidence="2 3" key="1">
    <citation type="submission" date="2017-10" db="EMBL/GenBank/DDBJ databases">
        <title>Genome sequence of Caulobacter mirabilis FWC38.</title>
        <authorList>
            <person name="Fiebig A."/>
            <person name="Crosson S."/>
        </authorList>
    </citation>
    <scope>NUCLEOTIDE SEQUENCE [LARGE SCALE GENOMIC DNA]</scope>
    <source>
        <strain evidence="2 3">FWC 38</strain>
    </source>
</reference>
<evidence type="ECO:0008006" key="4">
    <source>
        <dbReference type="Google" id="ProtNLM"/>
    </source>
</evidence>
<feature type="signal peptide" evidence="1">
    <location>
        <begin position="1"/>
        <end position="32"/>
    </location>
</feature>
<dbReference type="Proteomes" id="UP000228945">
    <property type="component" value="Chromosome"/>
</dbReference>
<dbReference type="AlphaFoldDB" id="A0A2D2AU77"/>
<organism evidence="2 3">
    <name type="scientific">Caulobacter mirabilis</name>
    <dbReference type="NCBI Taxonomy" id="69666"/>
    <lineage>
        <taxon>Bacteria</taxon>
        <taxon>Pseudomonadati</taxon>
        <taxon>Pseudomonadota</taxon>
        <taxon>Alphaproteobacteria</taxon>
        <taxon>Caulobacterales</taxon>
        <taxon>Caulobacteraceae</taxon>
        <taxon>Caulobacter</taxon>
    </lineage>
</organism>
<gene>
    <name evidence="2" type="ORF">CSW64_03595</name>
</gene>
<keyword evidence="3" id="KW-1185">Reference proteome</keyword>
<evidence type="ECO:0000313" key="2">
    <source>
        <dbReference type="EMBL" id="ATQ41559.1"/>
    </source>
</evidence>
<protein>
    <recommendedName>
        <fullName evidence="4">DUF2059 domain-containing protein</fullName>
    </recommendedName>
</protein>
<name>A0A2D2AU77_9CAUL</name>
<evidence type="ECO:0000313" key="3">
    <source>
        <dbReference type="Proteomes" id="UP000228945"/>
    </source>
</evidence>
<accession>A0A2D2AU77</accession>